<dbReference type="Proteomes" id="UP000004263">
    <property type="component" value="Unassembled WGS sequence"/>
</dbReference>
<name>Q1N1G7_9GAMM</name>
<reference evidence="4 5" key="1">
    <citation type="submission" date="2006-03" db="EMBL/GenBank/DDBJ databases">
        <authorList>
            <person name="Pinhassi J."/>
            <person name="Pedros-Alio C."/>
            <person name="Ferriera S."/>
            <person name="Johnson J."/>
            <person name="Kravitz S."/>
            <person name="Halpern A."/>
            <person name="Remington K."/>
            <person name="Beeson K."/>
            <person name="Tran B."/>
            <person name="Rogers Y.-H."/>
            <person name="Friedman R."/>
            <person name="Venter J.C."/>
        </authorList>
    </citation>
    <scope>NUCLEOTIDE SEQUENCE [LARGE SCALE GENOMIC DNA]</scope>
    <source>
        <strain evidence="4 5">RED65</strain>
    </source>
</reference>
<keyword evidence="3" id="KW-0472">Membrane</keyword>
<dbReference type="EMBL" id="AAQH01000010">
    <property type="protein sequence ID" value="EAT12083.1"/>
    <property type="molecule type" value="Genomic_DNA"/>
</dbReference>
<feature type="region of interest" description="Disordered" evidence="2">
    <location>
        <begin position="1"/>
        <end position="23"/>
    </location>
</feature>
<keyword evidence="5" id="KW-1185">Reference proteome</keyword>
<keyword evidence="3" id="KW-0812">Transmembrane</keyword>
<organism evidence="4 5">
    <name type="scientific">Bermanella marisrubri</name>
    <dbReference type="NCBI Taxonomy" id="207949"/>
    <lineage>
        <taxon>Bacteria</taxon>
        <taxon>Pseudomonadati</taxon>
        <taxon>Pseudomonadota</taxon>
        <taxon>Gammaproteobacteria</taxon>
        <taxon>Oceanospirillales</taxon>
        <taxon>Oceanospirillaceae</taxon>
        <taxon>Bermanella</taxon>
    </lineage>
</organism>
<dbReference type="OrthoDB" id="6903821at2"/>
<evidence type="ECO:0000256" key="3">
    <source>
        <dbReference type="SAM" id="Phobius"/>
    </source>
</evidence>
<evidence type="ECO:0000313" key="5">
    <source>
        <dbReference type="Proteomes" id="UP000004263"/>
    </source>
</evidence>
<feature type="coiled-coil region" evidence="1">
    <location>
        <begin position="62"/>
        <end position="89"/>
    </location>
</feature>
<accession>Q1N1G7</accession>
<dbReference type="AlphaFoldDB" id="Q1N1G7"/>
<evidence type="ECO:0000256" key="1">
    <source>
        <dbReference type="SAM" id="Coils"/>
    </source>
</evidence>
<protein>
    <submittedName>
        <fullName evidence="4">Uncharacterized protein</fullName>
    </submittedName>
</protein>
<evidence type="ECO:0000313" key="4">
    <source>
        <dbReference type="EMBL" id="EAT12083.1"/>
    </source>
</evidence>
<keyword evidence="3" id="KW-1133">Transmembrane helix</keyword>
<feature type="compositionally biased region" description="Basic and acidic residues" evidence="2">
    <location>
        <begin position="1"/>
        <end position="17"/>
    </location>
</feature>
<evidence type="ECO:0000256" key="2">
    <source>
        <dbReference type="SAM" id="MobiDB-lite"/>
    </source>
</evidence>
<feature type="transmembrane region" description="Helical" evidence="3">
    <location>
        <begin position="34"/>
        <end position="57"/>
    </location>
</feature>
<proteinExistence type="predicted"/>
<dbReference type="HOGENOM" id="CLU_1369865_0_0_6"/>
<gene>
    <name evidence="4" type="ORF">RED65_03555</name>
</gene>
<keyword evidence="1" id="KW-0175">Coiled coil</keyword>
<dbReference type="RefSeq" id="WP_007019043.1">
    <property type="nucleotide sequence ID" value="NZ_CH724120.1"/>
</dbReference>
<comment type="caution">
    <text evidence="4">The sequence shown here is derived from an EMBL/GenBank/DDBJ whole genome shotgun (WGS) entry which is preliminary data.</text>
</comment>
<sequence length="199" mass="22902">MAEKRDERLINKDPRAVDEDENQETGLPFFKQPAFIFVLKISLSLGVISSLLTGLFITNSRLTDVEDQILQYQEEISVFKEQQDILKQNLQTLTADHEYLVSEVNALDLSAAQGDLSKALAIYDQQADALNKQLAVTRNGLMSLSRMIKGSRVWQEDYNNQYKKLFEDNKQIQQAIDELRGVQKDKAQREEPQYLEIDF</sequence>
<dbReference type="STRING" id="207949.RED65_03555"/>
<feature type="coiled-coil region" evidence="1">
    <location>
        <begin position="155"/>
        <end position="182"/>
    </location>
</feature>